<dbReference type="GO" id="GO:0034707">
    <property type="term" value="C:chloride channel complex"/>
    <property type="evidence" value="ECO:0007669"/>
    <property type="project" value="UniProtKB-KW"/>
</dbReference>
<keyword evidence="6 20" id="KW-1133">Transmembrane helix</keyword>
<evidence type="ECO:0000259" key="21">
    <source>
        <dbReference type="Pfam" id="PF02931"/>
    </source>
</evidence>
<dbReference type="InterPro" id="IPR018000">
    <property type="entry name" value="Neurotransmitter_ion_chnl_CS"/>
</dbReference>
<evidence type="ECO:0000313" key="24">
    <source>
        <dbReference type="Proteomes" id="UP000887567"/>
    </source>
</evidence>
<evidence type="ECO:0000256" key="3">
    <source>
        <dbReference type="ARBA" id="ARBA00022475"/>
    </source>
</evidence>
<dbReference type="CDD" id="cd19049">
    <property type="entry name" value="LGIC_TM_anion"/>
    <property type="match status" value="1"/>
</dbReference>
<dbReference type="Pfam" id="PF02932">
    <property type="entry name" value="Neur_chan_memb"/>
    <property type="match status" value="1"/>
</dbReference>
<keyword evidence="7" id="KW-0770">Synapse</keyword>
<feature type="signal peptide" evidence="20">
    <location>
        <begin position="1"/>
        <end position="20"/>
    </location>
</feature>
<keyword evidence="14" id="KW-0868">Chloride</keyword>
<evidence type="ECO:0000256" key="20">
    <source>
        <dbReference type="RuleBase" id="RU000687"/>
    </source>
</evidence>
<evidence type="ECO:0000256" key="9">
    <source>
        <dbReference type="ARBA" id="ARBA00023136"/>
    </source>
</evidence>
<evidence type="ECO:0000256" key="16">
    <source>
        <dbReference type="ARBA" id="ARBA00023286"/>
    </source>
</evidence>
<dbReference type="InterPro" id="IPR006202">
    <property type="entry name" value="Neur_chan_lig-bd"/>
</dbReference>
<dbReference type="GO" id="GO:0005230">
    <property type="term" value="F:extracellular ligand-gated monoatomic ion channel activity"/>
    <property type="evidence" value="ECO:0007669"/>
    <property type="project" value="InterPro"/>
</dbReference>
<evidence type="ECO:0000256" key="12">
    <source>
        <dbReference type="ARBA" id="ARBA00023173"/>
    </source>
</evidence>
<keyword evidence="8 20" id="KW-0406">Ion transport</keyword>
<dbReference type="PROSITE" id="PS00236">
    <property type="entry name" value="NEUROTR_ION_CHANNEL"/>
    <property type="match status" value="1"/>
</dbReference>
<keyword evidence="3" id="KW-1003">Cell membrane</keyword>
<dbReference type="GO" id="GO:0005254">
    <property type="term" value="F:chloride channel activity"/>
    <property type="evidence" value="ECO:0007669"/>
    <property type="project" value="UniProtKB-KW"/>
</dbReference>
<dbReference type="InterPro" id="IPR006201">
    <property type="entry name" value="Neur_channel"/>
</dbReference>
<keyword evidence="2 20" id="KW-0813">Transport</keyword>
<evidence type="ECO:0000256" key="4">
    <source>
        <dbReference type="ARBA" id="ARBA00022692"/>
    </source>
</evidence>
<dbReference type="Gene3D" id="2.70.170.10">
    <property type="entry name" value="Neurotransmitter-gated ion-channel ligand-binding domain"/>
    <property type="match status" value="1"/>
</dbReference>
<dbReference type="GO" id="GO:0045211">
    <property type="term" value="C:postsynaptic membrane"/>
    <property type="evidence" value="ECO:0007669"/>
    <property type="project" value="UniProtKB-SubCell"/>
</dbReference>
<feature type="transmembrane region" description="Helical" evidence="20">
    <location>
        <begin position="244"/>
        <end position="270"/>
    </location>
</feature>
<sequence length="448" mass="52001">MRFVTMVIILWLFLFGKVSSNSCNCSSKAVNLTISDTLDELFKRPRYDSRIRPNIHGSPVKIKMGFWVLSIDSVSVKDMAFGLDIFLRQDWIDRRLDHGLNKTLSLSHTVMSNVWLPDTYFKNAKQSNFHEVTAKNIMIRIGPLGFVHYNTRITLKAACIMDLRLYPFDVQKCSVLMESYGYSIDHIIYEWEAKDTDGMKFVPGDAKVLPQFRLIDVQLETLFTQYVIGNWSGVKATFTFERTYSFYLIHIYGPSALIVVISWISFFLPYEQAPARITLGVTSLLTEVTILTMSNQAIPRVNYVKSIDKYLITCFLFVFATLVEYAIILTIANRQKHHRKAKHTANKKEDFPLIPTHVESSDPFFHHISSENGSATYHRKIDRSSLAIDDSKQPKKKKNSIRHKMASSLYRTENIILLDEYSQKLFLVFFALFNCYYWICVFYYPNFI</sequence>
<evidence type="ECO:0000256" key="17">
    <source>
        <dbReference type="ARBA" id="ARBA00023303"/>
    </source>
</evidence>
<dbReference type="FunFam" id="2.70.170.10:FF:000021">
    <property type="entry name" value="Gamma-aminobutyric acid receptor isoform 3b"/>
    <property type="match status" value="1"/>
</dbReference>
<dbReference type="PANTHER" id="PTHR18945">
    <property type="entry name" value="NEUROTRANSMITTER GATED ION CHANNEL"/>
    <property type="match status" value="1"/>
</dbReference>
<evidence type="ECO:0000256" key="15">
    <source>
        <dbReference type="ARBA" id="ARBA00023257"/>
    </source>
</evidence>
<dbReference type="KEGG" id="epa:110252985"/>
<dbReference type="GeneID" id="110252985"/>
<dbReference type="Proteomes" id="UP000887567">
    <property type="component" value="Unplaced"/>
</dbReference>
<dbReference type="InterPro" id="IPR036734">
    <property type="entry name" value="Neur_chan_lig-bd_sf"/>
</dbReference>
<dbReference type="Gene3D" id="1.20.58.390">
    <property type="entry name" value="Neurotransmitter-gated ion-channel transmembrane domain"/>
    <property type="match status" value="1"/>
</dbReference>
<comment type="subcellular location">
    <subcellularLocation>
        <location evidence="18">Postsynaptic cell membrane</location>
        <topology evidence="18">Multi-pass membrane protein</topology>
    </subcellularLocation>
</comment>
<comment type="similarity">
    <text evidence="1">Belongs to the ligand-gated ion channel (TC 1.A.9) family. Gamma-aminobutyric acid receptor (TC 1.A.9.5) subfamily.</text>
</comment>
<dbReference type="SUPFAM" id="SSF90112">
    <property type="entry name" value="Neurotransmitter-gated ion-channel transmembrane pore"/>
    <property type="match status" value="1"/>
</dbReference>
<evidence type="ECO:0000256" key="6">
    <source>
        <dbReference type="ARBA" id="ARBA00022989"/>
    </source>
</evidence>
<protein>
    <recommendedName>
        <fullName evidence="19">Gamma-aminobutyric acid receptor subunit beta</fullName>
    </recommendedName>
</protein>
<evidence type="ECO:0000256" key="7">
    <source>
        <dbReference type="ARBA" id="ARBA00023018"/>
    </source>
</evidence>
<dbReference type="CDD" id="cd18990">
    <property type="entry name" value="LGIC_ECD_GABAAR"/>
    <property type="match status" value="1"/>
</dbReference>
<dbReference type="PRINTS" id="PR00253">
    <property type="entry name" value="GABAARECEPTR"/>
</dbReference>
<evidence type="ECO:0000256" key="10">
    <source>
        <dbReference type="ARBA" id="ARBA00023157"/>
    </source>
</evidence>
<keyword evidence="4 20" id="KW-0812">Transmembrane</keyword>
<feature type="transmembrane region" description="Helical" evidence="20">
    <location>
        <begin position="425"/>
        <end position="444"/>
    </location>
</feature>
<dbReference type="GO" id="GO:0004888">
    <property type="term" value="F:transmembrane signaling receptor activity"/>
    <property type="evidence" value="ECO:0007669"/>
    <property type="project" value="InterPro"/>
</dbReference>
<dbReference type="InterPro" id="IPR006028">
    <property type="entry name" value="GABAA/Glycine_rcpt"/>
</dbReference>
<evidence type="ECO:0000256" key="11">
    <source>
        <dbReference type="ARBA" id="ARBA00023170"/>
    </source>
</evidence>
<evidence type="ECO:0000313" key="23">
    <source>
        <dbReference type="EnsemblMetazoa" id="XP_020915500.1"/>
    </source>
</evidence>
<evidence type="ECO:0000256" key="8">
    <source>
        <dbReference type="ARBA" id="ARBA00023065"/>
    </source>
</evidence>
<proteinExistence type="inferred from homology"/>
<feature type="domain" description="Neurotransmitter-gated ion-channel ligand-binding" evidence="21">
    <location>
        <begin position="37"/>
        <end position="242"/>
    </location>
</feature>
<keyword evidence="24" id="KW-1185">Reference proteome</keyword>
<evidence type="ECO:0000256" key="13">
    <source>
        <dbReference type="ARBA" id="ARBA00023180"/>
    </source>
</evidence>
<dbReference type="AlphaFoldDB" id="A0A913Y5K3"/>
<organism evidence="23 24">
    <name type="scientific">Exaiptasia diaphana</name>
    <name type="common">Tropical sea anemone</name>
    <name type="synonym">Aiptasia pulchella</name>
    <dbReference type="NCBI Taxonomy" id="2652724"/>
    <lineage>
        <taxon>Eukaryota</taxon>
        <taxon>Metazoa</taxon>
        <taxon>Cnidaria</taxon>
        <taxon>Anthozoa</taxon>
        <taxon>Hexacorallia</taxon>
        <taxon>Actiniaria</taxon>
        <taxon>Aiptasiidae</taxon>
        <taxon>Exaiptasia</taxon>
    </lineage>
</organism>
<dbReference type="InterPro" id="IPR036719">
    <property type="entry name" value="Neuro-gated_channel_TM_sf"/>
</dbReference>
<evidence type="ECO:0000256" key="14">
    <source>
        <dbReference type="ARBA" id="ARBA00023214"/>
    </source>
</evidence>
<evidence type="ECO:0000256" key="5">
    <source>
        <dbReference type="ARBA" id="ARBA00022729"/>
    </source>
</evidence>
<feature type="domain" description="Neurotransmitter-gated ion-channel transmembrane" evidence="22">
    <location>
        <begin position="251"/>
        <end position="363"/>
    </location>
</feature>
<reference evidence="23" key="1">
    <citation type="submission" date="2022-11" db="UniProtKB">
        <authorList>
            <consortium name="EnsemblMetazoa"/>
        </authorList>
    </citation>
    <scope>IDENTIFICATION</scope>
</reference>
<accession>A0A913Y5K3</accession>
<dbReference type="SUPFAM" id="SSF63712">
    <property type="entry name" value="Nicotinic receptor ligand binding domain-like"/>
    <property type="match status" value="1"/>
</dbReference>
<comment type="caution">
    <text evidence="20">Lacks conserved residue(s) required for the propagation of feature annotation.</text>
</comment>
<keyword evidence="9 20" id="KW-0472">Membrane</keyword>
<dbReference type="OrthoDB" id="407674at2759"/>
<keyword evidence="12" id="KW-0869">Chloride channel</keyword>
<dbReference type="PRINTS" id="PR00252">
    <property type="entry name" value="NRIONCHANNEL"/>
</dbReference>
<keyword evidence="13" id="KW-0325">Glycoprotein</keyword>
<keyword evidence="15" id="KW-0628">Postsynaptic cell membrane</keyword>
<dbReference type="RefSeq" id="XP_020915500.1">
    <property type="nucleotide sequence ID" value="XM_021059841.2"/>
</dbReference>
<dbReference type="Pfam" id="PF02931">
    <property type="entry name" value="Neur_chan_LBD"/>
    <property type="match status" value="1"/>
</dbReference>
<keyword evidence="10" id="KW-1015">Disulfide bond</keyword>
<keyword evidence="17 20" id="KW-0407">Ion channel</keyword>
<dbReference type="InterPro" id="IPR006029">
    <property type="entry name" value="Neurotrans-gated_channel_TM"/>
</dbReference>
<dbReference type="NCBIfam" id="TIGR00860">
    <property type="entry name" value="LIC"/>
    <property type="match status" value="1"/>
</dbReference>
<evidence type="ECO:0000256" key="19">
    <source>
        <dbReference type="ARBA" id="ARBA00071250"/>
    </source>
</evidence>
<feature type="transmembrane region" description="Helical" evidence="20">
    <location>
        <begin position="310"/>
        <end position="332"/>
    </location>
</feature>
<evidence type="ECO:0000256" key="2">
    <source>
        <dbReference type="ARBA" id="ARBA00022448"/>
    </source>
</evidence>
<keyword evidence="5 20" id="KW-0732">Signal</keyword>
<dbReference type="OMA" id="RENTHDP"/>
<dbReference type="EnsemblMetazoa" id="XM_021059841.2">
    <property type="protein sequence ID" value="XP_020915500.1"/>
    <property type="gene ID" value="LOC110252985"/>
</dbReference>
<name>A0A913Y5K3_EXADI</name>
<dbReference type="InterPro" id="IPR038050">
    <property type="entry name" value="Neuro_actylchol_rec"/>
</dbReference>
<evidence type="ECO:0000256" key="18">
    <source>
        <dbReference type="ARBA" id="ARBA00034104"/>
    </source>
</evidence>
<keyword evidence="16" id="KW-1071">Ligand-gated ion channel</keyword>
<keyword evidence="11" id="KW-0675">Receptor</keyword>
<feature type="chain" id="PRO_5038162434" description="Gamma-aminobutyric acid receptor subunit beta" evidence="20">
    <location>
        <begin position="21"/>
        <end position="448"/>
    </location>
</feature>
<evidence type="ECO:0000256" key="1">
    <source>
        <dbReference type="ARBA" id="ARBA00010180"/>
    </source>
</evidence>
<evidence type="ECO:0000259" key="22">
    <source>
        <dbReference type="Pfam" id="PF02932"/>
    </source>
</evidence>